<feature type="non-terminal residue" evidence="1">
    <location>
        <position position="1"/>
    </location>
</feature>
<comment type="caution">
    <text evidence="1">The sequence shown here is derived from an EMBL/GenBank/DDBJ whole genome shotgun (WGS) entry which is preliminary data.</text>
</comment>
<dbReference type="Proteomes" id="UP000789572">
    <property type="component" value="Unassembled WGS sequence"/>
</dbReference>
<evidence type="ECO:0000313" key="2">
    <source>
        <dbReference type="Proteomes" id="UP000789572"/>
    </source>
</evidence>
<gene>
    <name evidence="1" type="ORF">POCULU_LOCUS9058</name>
</gene>
<proteinExistence type="predicted"/>
<dbReference type="EMBL" id="CAJVPJ010003062">
    <property type="protein sequence ID" value="CAG8634131.1"/>
    <property type="molecule type" value="Genomic_DNA"/>
</dbReference>
<name>A0A9N9GW61_9GLOM</name>
<protein>
    <submittedName>
        <fullName evidence="1">7308_t:CDS:1</fullName>
    </submittedName>
</protein>
<keyword evidence="2" id="KW-1185">Reference proteome</keyword>
<accession>A0A9N9GW61</accession>
<organism evidence="1 2">
    <name type="scientific">Paraglomus occultum</name>
    <dbReference type="NCBI Taxonomy" id="144539"/>
    <lineage>
        <taxon>Eukaryota</taxon>
        <taxon>Fungi</taxon>
        <taxon>Fungi incertae sedis</taxon>
        <taxon>Mucoromycota</taxon>
        <taxon>Glomeromycotina</taxon>
        <taxon>Glomeromycetes</taxon>
        <taxon>Paraglomerales</taxon>
        <taxon>Paraglomeraceae</taxon>
        <taxon>Paraglomus</taxon>
    </lineage>
</organism>
<dbReference type="AlphaFoldDB" id="A0A9N9GW61"/>
<sequence length="47" mass="5198">ERRKLKLLLDSSSCKASNTDASNTDTQQLTKKEQAAVDAQFAKESQI</sequence>
<reference evidence="1" key="1">
    <citation type="submission" date="2021-06" db="EMBL/GenBank/DDBJ databases">
        <authorList>
            <person name="Kallberg Y."/>
            <person name="Tangrot J."/>
            <person name="Rosling A."/>
        </authorList>
    </citation>
    <scope>NUCLEOTIDE SEQUENCE</scope>
    <source>
        <strain evidence="1">IA702</strain>
    </source>
</reference>
<evidence type="ECO:0000313" key="1">
    <source>
        <dbReference type="EMBL" id="CAG8634131.1"/>
    </source>
</evidence>